<feature type="signal peptide" evidence="4">
    <location>
        <begin position="1"/>
        <end position="27"/>
    </location>
</feature>
<sequence length="419" mass="45262">MGSSVSRSLRGAIALAACAVFVASGCAGSLPGGNDSAIVTFAATRASGGDLGRLVERYNTTRPGSPVRYVALATEADQQRRAMVQDLQARTGRYDVLYVDAVWTAEFAARGWLEPLEAQRFAGPEILDAAAATGRWNGRLYAAPFATGTGLLFYRSDLVEKPPTTWQELLEACAIAKREAMDCYAGQYMRYEGLTVAVVEAIASAGGRVIGADGTVTVNSPQARRGLRFLVEARERGHIPHAALTYNEDLTRLAFQRGELLFMRNWAFAYPLMNAPGEESVVQGRFDVAALPGPGGPGTGTLGGNNLGLSAYSDHKAEALRFIEFLQSEAVMREWLTATSTPMARTELFTDPEILRHAPYLAPMRAGLERTRPRPVTPRYNDVTNAVQQHAYAAMSGEATVEEAISGMHAELNRVVQGR</sequence>
<dbReference type="Gene3D" id="3.40.190.10">
    <property type="entry name" value="Periplasmic binding protein-like II"/>
    <property type="match status" value="2"/>
</dbReference>
<dbReference type="PANTHER" id="PTHR43649">
    <property type="entry name" value="ARABINOSE-BINDING PROTEIN-RELATED"/>
    <property type="match status" value="1"/>
</dbReference>
<dbReference type="SUPFAM" id="SSF53850">
    <property type="entry name" value="Periplasmic binding protein-like II"/>
    <property type="match status" value="1"/>
</dbReference>
<evidence type="ECO:0000313" key="6">
    <source>
        <dbReference type="Proteomes" id="UP001500908"/>
    </source>
</evidence>
<evidence type="ECO:0000313" key="5">
    <source>
        <dbReference type="EMBL" id="GAA3726024.1"/>
    </source>
</evidence>
<gene>
    <name evidence="5" type="ORF">GCM10022402_03440</name>
</gene>
<dbReference type="CDD" id="cd14750">
    <property type="entry name" value="PBP2_TMBP"/>
    <property type="match status" value="1"/>
</dbReference>
<keyword evidence="6" id="KW-1185">Reference proteome</keyword>
<comment type="similarity">
    <text evidence="1">Belongs to the bacterial solute-binding protein 1 family.</text>
</comment>
<comment type="caution">
    <text evidence="5">The sequence shown here is derived from an EMBL/GenBank/DDBJ whole genome shotgun (WGS) entry which is preliminary data.</text>
</comment>
<reference evidence="6" key="1">
    <citation type="journal article" date="2019" name="Int. J. Syst. Evol. Microbiol.">
        <title>The Global Catalogue of Microorganisms (GCM) 10K type strain sequencing project: providing services to taxonomists for standard genome sequencing and annotation.</title>
        <authorList>
            <consortium name="The Broad Institute Genomics Platform"/>
            <consortium name="The Broad Institute Genome Sequencing Center for Infectious Disease"/>
            <person name="Wu L."/>
            <person name="Ma J."/>
        </authorList>
    </citation>
    <scope>NUCLEOTIDE SEQUENCE [LARGE SCALE GENOMIC DNA]</scope>
    <source>
        <strain evidence="6">JCM 17137</strain>
    </source>
</reference>
<evidence type="ECO:0000256" key="2">
    <source>
        <dbReference type="ARBA" id="ARBA00022448"/>
    </source>
</evidence>
<dbReference type="InterPro" id="IPR006059">
    <property type="entry name" value="SBP"/>
</dbReference>
<evidence type="ECO:0000256" key="4">
    <source>
        <dbReference type="SAM" id="SignalP"/>
    </source>
</evidence>
<dbReference type="EMBL" id="BAABDD010000001">
    <property type="protein sequence ID" value="GAA3726024.1"/>
    <property type="molecule type" value="Genomic_DNA"/>
</dbReference>
<dbReference type="PROSITE" id="PS51257">
    <property type="entry name" value="PROKAR_LIPOPROTEIN"/>
    <property type="match status" value="1"/>
</dbReference>
<dbReference type="Proteomes" id="UP001500908">
    <property type="component" value="Unassembled WGS sequence"/>
</dbReference>
<protein>
    <submittedName>
        <fullName evidence="5">ABC transporter substrate-binding protein</fullName>
    </submittedName>
</protein>
<evidence type="ECO:0000256" key="3">
    <source>
        <dbReference type="ARBA" id="ARBA00022729"/>
    </source>
</evidence>
<dbReference type="InterPro" id="IPR050490">
    <property type="entry name" value="Bact_solute-bd_prot1"/>
</dbReference>
<keyword evidence="3 4" id="KW-0732">Signal</keyword>
<dbReference type="PANTHER" id="PTHR43649:SF34">
    <property type="entry name" value="ABC TRANSPORTER PERIPLASMIC-BINDING PROTEIN YCJN-RELATED"/>
    <property type="match status" value="1"/>
</dbReference>
<accession>A0ABP7EXX4</accession>
<feature type="chain" id="PRO_5046375190" evidence="4">
    <location>
        <begin position="28"/>
        <end position="419"/>
    </location>
</feature>
<keyword evidence="2" id="KW-0813">Transport</keyword>
<evidence type="ECO:0000256" key="1">
    <source>
        <dbReference type="ARBA" id="ARBA00008520"/>
    </source>
</evidence>
<name>A0ABP7EXX4_9ACTN</name>
<organism evidence="5 6">
    <name type="scientific">Salinactinospora qingdaonensis</name>
    <dbReference type="NCBI Taxonomy" id="702744"/>
    <lineage>
        <taxon>Bacteria</taxon>
        <taxon>Bacillati</taxon>
        <taxon>Actinomycetota</taxon>
        <taxon>Actinomycetes</taxon>
        <taxon>Streptosporangiales</taxon>
        <taxon>Nocardiopsidaceae</taxon>
        <taxon>Salinactinospora</taxon>
    </lineage>
</organism>
<dbReference type="Pfam" id="PF01547">
    <property type="entry name" value="SBP_bac_1"/>
    <property type="match status" value="1"/>
</dbReference>
<proteinExistence type="inferred from homology"/>